<sequence>MADKSSIEWTEATWNPTTGCDRISRGCDHCYALTLAKRLKAMGSPKYQTDGDPRTSGPGFGVAVHPGELTLPLRWRDPRVVFVNSMSDLFHAKVPFEFVEQVFEVMAATPQHTYQVLTKRASRLVKLAPRLTWPANVWIGVSVEDASEVVRIDPLRAVPAAVRFISAEPLLGPLASLDLTGIHWLIAGGESGAGARPIDPAWVRDLRDQCQLQKVAFFFKQWGGRTPKAGGRTLDGETWDEMPQLRAAAVTTVG</sequence>
<reference evidence="1 2" key="1">
    <citation type="submission" date="2020-08" db="EMBL/GenBank/DDBJ databases">
        <title>Sequencing the genomes of 1000 actinobacteria strains.</title>
        <authorList>
            <person name="Klenk H.-P."/>
        </authorList>
    </citation>
    <scope>NUCLEOTIDE SEQUENCE [LARGE SCALE GENOMIC DNA]</scope>
    <source>
        <strain evidence="1 2">DSM 45886</strain>
    </source>
</reference>
<dbReference type="Proteomes" id="UP000578819">
    <property type="component" value="Unassembled WGS sequence"/>
</dbReference>
<gene>
    <name evidence="1" type="ORF">FHR38_002108</name>
</gene>
<dbReference type="AlphaFoldDB" id="A0A7W7SP50"/>
<keyword evidence="2" id="KW-1185">Reference proteome</keyword>
<evidence type="ECO:0000313" key="2">
    <source>
        <dbReference type="Proteomes" id="UP000578819"/>
    </source>
</evidence>
<dbReference type="Pfam" id="PF07505">
    <property type="entry name" value="DUF5131"/>
    <property type="match status" value="1"/>
</dbReference>
<accession>A0A7W7SP50</accession>
<dbReference type="RefSeq" id="WP_184534474.1">
    <property type="nucleotide sequence ID" value="NZ_JACHJW010000001.1"/>
</dbReference>
<evidence type="ECO:0000313" key="1">
    <source>
        <dbReference type="EMBL" id="MBB4958375.1"/>
    </source>
</evidence>
<proteinExistence type="predicted"/>
<dbReference type="InterPro" id="IPR011101">
    <property type="entry name" value="DUF5131"/>
</dbReference>
<name>A0A7W7SP50_9ACTN</name>
<dbReference type="EMBL" id="JACHJW010000001">
    <property type="protein sequence ID" value="MBB4958375.1"/>
    <property type="molecule type" value="Genomic_DNA"/>
</dbReference>
<protein>
    <submittedName>
        <fullName evidence="1">Protein gp37</fullName>
    </submittedName>
</protein>
<comment type="caution">
    <text evidence="1">The sequence shown here is derived from an EMBL/GenBank/DDBJ whole genome shotgun (WGS) entry which is preliminary data.</text>
</comment>
<organism evidence="1 2">
    <name type="scientific">Micromonospora polyrhachis</name>
    <dbReference type="NCBI Taxonomy" id="1282883"/>
    <lineage>
        <taxon>Bacteria</taxon>
        <taxon>Bacillati</taxon>
        <taxon>Actinomycetota</taxon>
        <taxon>Actinomycetes</taxon>
        <taxon>Micromonosporales</taxon>
        <taxon>Micromonosporaceae</taxon>
        <taxon>Micromonospora</taxon>
    </lineage>
</organism>